<keyword evidence="2" id="KW-0433">Leucine-rich repeat</keyword>
<dbReference type="GO" id="GO:0005096">
    <property type="term" value="F:GTPase activator activity"/>
    <property type="evidence" value="ECO:0007669"/>
    <property type="project" value="UniProtKB-KW"/>
</dbReference>
<dbReference type="GO" id="GO:0048471">
    <property type="term" value="C:perinuclear region of cytoplasm"/>
    <property type="evidence" value="ECO:0007669"/>
    <property type="project" value="TreeGrafter"/>
</dbReference>
<organism evidence="5 6">
    <name type="scientific">Cylindrotheca closterium</name>
    <dbReference type="NCBI Taxonomy" id="2856"/>
    <lineage>
        <taxon>Eukaryota</taxon>
        <taxon>Sar</taxon>
        <taxon>Stramenopiles</taxon>
        <taxon>Ochrophyta</taxon>
        <taxon>Bacillariophyta</taxon>
        <taxon>Bacillariophyceae</taxon>
        <taxon>Bacillariophycidae</taxon>
        <taxon>Bacillariales</taxon>
        <taxon>Bacillariaceae</taxon>
        <taxon>Cylindrotheca</taxon>
    </lineage>
</organism>
<feature type="region of interest" description="Disordered" evidence="4">
    <location>
        <begin position="233"/>
        <end position="307"/>
    </location>
</feature>
<dbReference type="GO" id="GO:0031267">
    <property type="term" value="F:small GTPase binding"/>
    <property type="evidence" value="ECO:0007669"/>
    <property type="project" value="TreeGrafter"/>
</dbReference>
<evidence type="ECO:0000313" key="6">
    <source>
        <dbReference type="Proteomes" id="UP001295423"/>
    </source>
</evidence>
<comment type="caution">
    <text evidence="5">The sequence shown here is derived from an EMBL/GenBank/DDBJ whole genome shotgun (WGS) entry which is preliminary data.</text>
</comment>
<reference evidence="5" key="1">
    <citation type="submission" date="2023-08" db="EMBL/GenBank/DDBJ databases">
        <authorList>
            <person name="Audoor S."/>
            <person name="Bilcke G."/>
        </authorList>
    </citation>
    <scope>NUCLEOTIDE SEQUENCE</scope>
</reference>
<evidence type="ECO:0000256" key="4">
    <source>
        <dbReference type="SAM" id="MobiDB-lite"/>
    </source>
</evidence>
<dbReference type="GO" id="GO:0005634">
    <property type="term" value="C:nucleus"/>
    <property type="evidence" value="ECO:0007669"/>
    <property type="project" value="TreeGrafter"/>
</dbReference>
<feature type="compositionally biased region" description="Acidic residues" evidence="4">
    <location>
        <begin position="239"/>
        <end position="249"/>
    </location>
</feature>
<dbReference type="SMART" id="SM00368">
    <property type="entry name" value="LRR_RI"/>
    <property type="match status" value="6"/>
</dbReference>
<evidence type="ECO:0000256" key="3">
    <source>
        <dbReference type="ARBA" id="ARBA00022737"/>
    </source>
</evidence>
<keyword evidence="3" id="KW-0677">Repeat</keyword>
<feature type="compositionally biased region" description="Basic and acidic residues" evidence="4">
    <location>
        <begin position="258"/>
        <end position="267"/>
    </location>
</feature>
<dbReference type="Gene3D" id="3.80.10.10">
    <property type="entry name" value="Ribonuclease Inhibitor"/>
    <property type="match status" value="2"/>
</dbReference>
<dbReference type="Proteomes" id="UP001295423">
    <property type="component" value="Unassembled WGS sequence"/>
</dbReference>
<protein>
    <submittedName>
        <fullName evidence="5">Uncharacterized protein</fullName>
    </submittedName>
</protein>
<dbReference type="PANTHER" id="PTHR24113:SF12">
    <property type="entry name" value="RAN GTPASE-ACTIVATING PROTEIN 1"/>
    <property type="match status" value="1"/>
</dbReference>
<sequence>MLINGDSMDEVKTLAALFTAKSDENCQELELQSVDLDYELTSLLIQVIESRKWQSVRLSLCQGLVNDVVTACMAHQVQSVFLQVPININMMNALAYGLNYSKSLVTLQLSGSLSGIETSDFAKAIARNVCLEELDLSDCTIDTQCLGILGFALRINRTIRSVVLNGCYLEDENLAHLLSALQDSPALKSLSVQRNYCQEQSMSMISSLLHYDDIEELNMSYLLRKKKDAQPEVVQESLIESEPEIETPEEVPSNESEEANKHNDDKAMLAPSPGESEKESDTKEEKTDSEPEEASEPEPESENHAQNTSLKNLQLAANGLTDGFIESTLKLFGKDSVLEELNLFGNRMTDLSMHRIIERLPDLKQLKSLWIGHNNFTITGYSALLLAMQNNFVLEEVSIVTLNTDAQVEGIQKKIDHYTRLNRGGRKIFASDVTELPKSIWPLILERSNRIKWDDGDDVESKVVSYSADAIFCLLQGPALLDAS</sequence>
<dbReference type="InterPro" id="IPR032675">
    <property type="entry name" value="LRR_dom_sf"/>
</dbReference>
<feature type="compositionally biased region" description="Basic and acidic residues" evidence="4">
    <location>
        <begin position="275"/>
        <end position="289"/>
    </location>
</feature>
<dbReference type="PANTHER" id="PTHR24113">
    <property type="entry name" value="RAN GTPASE-ACTIVATING PROTEIN 1"/>
    <property type="match status" value="1"/>
</dbReference>
<keyword evidence="1" id="KW-0343">GTPase activation</keyword>
<dbReference type="GO" id="GO:0006913">
    <property type="term" value="P:nucleocytoplasmic transport"/>
    <property type="evidence" value="ECO:0007669"/>
    <property type="project" value="TreeGrafter"/>
</dbReference>
<dbReference type="InterPro" id="IPR027038">
    <property type="entry name" value="RanGap"/>
</dbReference>
<gene>
    <name evidence="5" type="ORF">CYCCA115_LOCUS5448</name>
</gene>
<keyword evidence="6" id="KW-1185">Reference proteome</keyword>
<dbReference type="GO" id="GO:0005829">
    <property type="term" value="C:cytosol"/>
    <property type="evidence" value="ECO:0007669"/>
    <property type="project" value="TreeGrafter"/>
</dbReference>
<evidence type="ECO:0000256" key="2">
    <source>
        <dbReference type="ARBA" id="ARBA00022614"/>
    </source>
</evidence>
<dbReference type="AlphaFoldDB" id="A0AAD2CNC1"/>
<accession>A0AAD2CNC1</accession>
<proteinExistence type="predicted"/>
<evidence type="ECO:0000313" key="5">
    <source>
        <dbReference type="EMBL" id="CAJ1936961.1"/>
    </source>
</evidence>
<feature type="compositionally biased region" description="Acidic residues" evidence="4">
    <location>
        <begin position="290"/>
        <end position="300"/>
    </location>
</feature>
<dbReference type="SUPFAM" id="SSF52047">
    <property type="entry name" value="RNI-like"/>
    <property type="match status" value="1"/>
</dbReference>
<name>A0AAD2CNC1_9STRA</name>
<dbReference type="EMBL" id="CAKOGP040000580">
    <property type="protein sequence ID" value="CAJ1936961.1"/>
    <property type="molecule type" value="Genomic_DNA"/>
</dbReference>
<evidence type="ECO:0000256" key="1">
    <source>
        <dbReference type="ARBA" id="ARBA00022468"/>
    </source>
</evidence>